<keyword evidence="5" id="KW-0732">Signal</keyword>
<gene>
    <name evidence="10" type="ORF">GFC01_09080</name>
</gene>
<keyword evidence="4" id="KW-0479">Metal-binding</keyword>
<dbReference type="SMART" id="SM00770">
    <property type="entry name" value="Zn_dep_PLPC"/>
    <property type="match status" value="1"/>
</dbReference>
<feature type="domain" description="Zn-dependent PLC" evidence="9">
    <location>
        <begin position="28"/>
        <end position="235"/>
    </location>
</feature>
<evidence type="ECO:0000259" key="9">
    <source>
        <dbReference type="PROSITE" id="PS51346"/>
    </source>
</evidence>
<dbReference type="EC" id="3.1.4.3" evidence="1"/>
<dbReference type="SUPFAM" id="SSF48537">
    <property type="entry name" value="Phospholipase C/P1 nuclease"/>
    <property type="match status" value="1"/>
</dbReference>
<evidence type="ECO:0000256" key="2">
    <source>
        <dbReference type="ARBA" id="ARBA00018391"/>
    </source>
</evidence>
<protein>
    <recommendedName>
        <fullName evidence="2">Phospholipase C</fullName>
        <ecNumber evidence="1">3.1.4.3</ecNumber>
    </recommendedName>
    <alternativeName>
        <fullName evidence="8">Phosphatidylcholine cholinephosphohydrolase</fullName>
    </alternativeName>
</protein>
<dbReference type="InterPro" id="IPR001531">
    <property type="entry name" value="Zn_PLipaseC"/>
</dbReference>
<dbReference type="Pfam" id="PF00882">
    <property type="entry name" value="Zn_dep_PLPC"/>
    <property type="match status" value="1"/>
</dbReference>
<comment type="caution">
    <text evidence="10">The sequence shown here is derived from an EMBL/GenBank/DDBJ whole genome shotgun (WGS) entry which is preliminary data.</text>
</comment>
<dbReference type="PROSITE" id="PS51346">
    <property type="entry name" value="PROKAR_ZN_DEPEND_PLPC_2"/>
    <property type="match status" value="1"/>
</dbReference>
<sequence>MRGVVSDRRKSHPVISPSTWAVAKLLLAVAGPLQNLVDRGGITHTFCNQQAVSILEQDGRTGEARLLRKHFIMFNRGTLWADRGWKCFAHYLDPSSGRGIGSWPDAASECETYFQRAMEWWVKGRKEVAFFFLGAAAHLVQDLCVPHHACGIPFNGHQQYETWVKENCGFFRISNGGLYQVAGSPGQWVYANARLAKNYYPRICQQEYHEVTEVLLGRAQRTTAGFIQFFCSRIM</sequence>
<dbReference type="EMBL" id="WHYR01000021">
    <property type="protein sequence ID" value="MQL52413.1"/>
    <property type="molecule type" value="Genomic_DNA"/>
</dbReference>
<evidence type="ECO:0000256" key="8">
    <source>
        <dbReference type="ARBA" id="ARBA00031285"/>
    </source>
</evidence>
<keyword evidence="3" id="KW-0964">Secreted</keyword>
<evidence type="ECO:0000256" key="3">
    <source>
        <dbReference type="ARBA" id="ARBA00022525"/>
    </source>
</evidence>
<proteinExistence type="predicted"/>
<dbReference type="InterPro" id="IPR029002">
    <property type="entry name" value="PLPC/GPLD1"/>
</dbReference>
<keyword evidence="6" id="KW-0378">Hydrolase</keyword>
<evidence type="ECO:0000313" key="11">
    <source>
        <dbReference type="Proteomes" id="UP000441717"/>
    </source>
</evidence>
<evidence type="ECO:0000256" key="4">
    <source>
        <dbReference type="ARBA" id="ARBA00022723"/>
    </source>
</evidence>
<evidence type="ECO:0000313" key="10">
    <source>
        <dbReference type="EMBL" id="MQL52413.1"/>
    </source>
</evidence>
<name>A0A6N7IS84_9FIRM</name>
<dbReference type="GO" id="GO:0008270">
    <property type="term" value="F:zinc ion binding"/>
    <property type="evidence" value="ECO:0007669"/>
    <property type="project" value="InterPro"/>
</dbReference>
<keyword evidence="7" id="KW-0862">Zinc</keyword>
<organism evidence="10 11">
    <name type="scientific">Desulfofundulus thermobenzoicus</name>
    <dbReference type="NCBI Taxonomy" id="29376"/>
    <lineage>
        <taxon>Bacteria</taxon>
        <taxon>Bacillati</taxon>
        <taxon>Bacillota</taxon>
        <taxon>Clostridia</taxon>
        <taxon>Eubacteriales</taxon>
        <taxon>Peptococcaceae</taxon>
        <taxon>Desulfofundulus</taxon>
    </lineage>
</organism>
<dbReference type="CDD" id="cd11009">
    <property type="entry name" value="Zn_dep_PLPC"/>
    <property type="match status" value="1"/>
</dbReference>
<dbReference type="GO" id="GO:0034480">
    <property type="term" value="F:phosphatidylcholine phospholipase C activity"/>
    <property type="evidence" value="ECO:0007669"/>
    <property type="project" value="UniProtKB-EC"/>
</dbReference>
<evidence type="ECO:0000256" key="5">
    <source>
        <dbReference type="ARBA" id="ARBA00022729"/>
    </source>
</evidence>
<dbReference type="Proteomes" id="UP000441717">
    <property type="component" value="Unassembled WGS sequence"/>
</dbReference>
<accession>A0A6N7IS84</accession>
<evidence type="ECO:0000256" key="6">
    <source>
        <dbReference type="ARBA" id="ARBA00022801"/>
    </source>
</evidence>
<dbReference type="InterPro" id="IPR008947">
    <property type="entry name" value="PLipase_C/P1_nuclease_dom_sf"/>
</dbReference>
<keyword evidence="11" id="KW-1185">Reference proteome</keyword>
<reference evidence="10 11" key="1">
    <citation type="submission" date="2019-10" db="EMBL/GenBank/DDBJ databases">
        <title>Comparative genomics of sulfur disproportionating microorganisms.</title>
        <authorList>
            <person name="Ward L.M."/>
            <person name="Bertran E."/>
            <person name="Johnston D."/>
        </authorList>
    </citation>
    <scope>NUCLEOTIDE SEQUENCE [LARGE SCALE GENOMIC DNA]</scope>
    <source>
        <strain evidence="10 11">DSM 14055</strain>
    </source>
</reference>
<dbReference type="AlphaFoldDB" id="A0A6N7IS84"/>
<evidence type="ECO:0000256" key="1">
    <source>
        <dbReference type="ARBA" id="ARBA00012018"/>
    </source>
</evidence>
<dbReference type="Gene3D" id="1.10.575.10">
    <property type="entry name" value="P1 Nuclease"/>
    <property type="match status" value="1"/>
</dbReference>
<evidence type="ECO:0000256" key="7">
    <source>
        <dbReference type="ARBA" id="ARBA00022833"/>
    </source>
</evidence>